<name>A0A1M6USI7_9BACT</name>
<reference evidence="2" key="1">
    <citation type="submission" date="2016-11" db="EMBL/GenBank/DDBJ databases">
        <authorList>
            <person name="Varghese N."/>
            <person name="Submissions S."/>
        </authorList>
    </citation>
    <scope>NUCLEOTIDE SEQUENCE [LARGE SCALE GENOMIC DNA]</scope>
    <source>
        <strain evidence="2">DSM 18569</strain>
    </source>
</reference>
<dbReference type="STRING" id="1121959.SAMN02746009_01458"/>
<proteinExistence type="predicted"/>
<dbReference type="OrthoDB" id="923517at2"/>
<sequence length="164" mass="17840">MKNTSTSSDKGRAFGIVLLCLIACGLGFLFLVSNSNAGGYRYDDSIYEEFSAPKTAAELRAELLEKEQTNPAEFLDASGKHWRNLIDQLVIEGNVESSATLASFKDPVVTIQWFSKTGTVIGEESYRVYEFVKPGGSAHFKFKTSAPKSVADIAIDVTDATALQ</sequence>
<keyword evidence="2" id="KW-1185">Reference proteome</keyword>
<dbReference type="EMBL" id="FRAS01000005">
    <property type="protein sequence ID" value="SHK72026.1"/>
    <property type="molecule type" value="Genomic_DNA"/>
</dbReference>
<dbReference type="Proteomes" id="UP000183947">
    <property type="component" value="Unassembled WGS sequence"/>
</dbReference>
<dbReference type="RefSeq" id="WP_139252169.1">
    <property type="nucleotide sequence ID" value="NZ_FRAS01000005.1"/>
</dbReference>
<accession>A0A1M6USI7</accession>
<dbReference type="AlphaFoldDB" id="A0A1M6USI7"/>
<evidence type="ECO:0000313" key="2">
    <source>
        <dbReference type="Proteomes" id="UP000183947"/>
    </source>
</evidence>
<gene>
    <name evidence="1" type="ORF">SAMN02746009_01458</name>
</gene>
<evidence type="ECO:0000313" key="1">
    <source>
        <dbReference type="EMBL" id="SHK72026.1"/>
    </source>
</evidence>
<protein>
    <submittedName>
        <fullName evidence="1">Uncharacterized protein</fullName>
    </submittedName>
</protein>
<organism evidence="1 2">
    <name type="scientific">Hymenobacter psychrotolerans DSM 18569</name>
    <dbReference type="NCBI Taxonomy" id="1121959"/>
    <lineage>
        <taxon>Bacteria</taxon>
        <taxon>Pseudomonadati</taxon>
        <taxon>Bacteroidota</taxon>
        <taxon>Cytophagia</taxon>
        <taxon>Cytophagales</taxon>
        <taxon>Hymenobacteraceae</taxon>
        <taxon>Hymenobacter</taxon>
    </lineage>
</organism>